<dbReference type="InterPro" id="IPR001841">
    <property type="entry name" value="Znf_RING"/>
</dbReference>
<feature type="region of interest" description="Disordered" evidence="8">
    <location>
        <begin position="579"/>
        <end position="735"/>
    </location>
</feature>
<keyword evidence="13" id="KW-1185">Reference proteome</keyword>
<evidence type="ECO:0000259" key="9">
    <source>
        <dbReference type="PROSITE" id="PS50006"/>
    </source>
</evidence>
<feature type="coiled-coil region" evidence="7">
    <location>
        <begin position="130"/>
        <end position="319"/>
    </location>
</feature>
<feature type="compositionally biased region" description="Low complexity" evidence="8">
    <location>
        <begin position="714"/>
        <end position="732"/>
    </location>
</feature>
<evidence type="ECO:0000256" key="8">
    <source>
        <dbReference type="SAM" id="MobiDB-lite"/>
    </source>
</evidence>
<dbReference type="InterPro" id="IPR036875">
    <property type="entry name" value="Znf_CCHC_sf"/>
</dbReference>
<sequence length="765" mass="86087">MNLCKRSSDQSSNGTEEDPRPYLINQRYGTDNDILKQKKYYVTGDEFSVGRSQDATLSIPDTFVSRNHCIVKKKLKENSESSWFLHHLAGDRSSTWINGIRLKPEEVIELNTNDLIEFSDKRNFSFRFHAPDIELERKRAKRALEEEQEKEKEALTIAAKLMANELEQERMKKEKEELELKMQERIQMLEAQYQKEKEELEEKIKTDNLERKKLAEERALLEEKLAQEKLLAEQKFKDEKLELEDKLKGLEETVKKIEDEKLRKEEERKQLEEEAERIKATLAEKETALKETAEQLKKDGEYEENIKKMTEELDKVKSDLIQNLDKQSLLEKQLKDTAGSSYLIAKTELLESFGEVVESELQCSICNELYIEAMVLQCMHTFCAYCLNKWKKRKKECPVCRAKIKTENRAFIWDSFIDKMVSKLSEDLQQRRKQLIAERAGNGSTSQTASVTPASSSVILPHVITTNGGTYQVANINTLSRLNTSMPRAPTAQTIRVAVPVTSTGMIASAHPSLARGPNVRGPFISGVRLLGSIDLTQNRPNILPRTPSTPRAASSSSASRSSTDRNNAVLAAARAALAGRSTPVASSRSSSSSTHSLSPSRSSARLRAKRRRVPTESSNPDEVVDIEEPTTSEPIVIEDAVIEIPDESTTPASTNATSVSSDSDDDNVIVVPVRRLNRSNPTDSPQPSTSSSEPPASNSRTSKRKRDTTIVLSSDSGRNSSDSNSDTDSSSVEGHFDYEYNGGRCWDCGRRGHWARACPENRLY</sequence>
<evidence type="ECO:0000256" key="3">
    <source>
        <dbReference type="ARBA" id="ARBA00022723"/>
    </source>
</evidence>
<keyword evidence="4 6" id="KW-0863">Zinc-finger</keyword>
<feature type="region of interest" description="Disordered" evidence="8">
    <location>
        <begin position="1"/>
        <end position="24"/>
    </location>
</feature>
<evidence type="ECO:0000259" key="11">
    <source>
        <dbReference type="PROSITE" id="PS50158"/>
    </source>
</evidence>
<proteinExistence type="inferred from homology"/>
<dbReference type="AlphaFoldDB" id="A0A9P0AJ77"/>
<evidence type="ECO:0000256" key="5">
    <source>
        <dbReference type="ARBA" id="ARBA00022833"/>
    </source>
</evidence>
<protein>
    <recommendedName>
        <fullName evidence="2">E3 ubiquitin-protein ligase CHFR</fullName>
    </recommendedName>
</protein>
<keyword evidence="5" id="KW-0862">Zinc</keyword>
<dbReference type="SUPFAM" id="SSF57850">
    <property type="entry name" value="RING/U-box"/>
    <property type="match status" value="1"/>
</dbReference>
<dbReference type="CDD" id="cd00060">
    <property type="entry name" value="FHA"/>
    <property type="match status" value="1"/>
</dbReference>
<feature type="region of interest" description="Disordered" evidence="8">
    <location>
        <begin position="539"/>
        <end position="566"/>
    </location>
</feature>
<dbReference type="InterPro" id="IPR001878">
    <property type="entry name" value="Znf_CCHC"/>
</dbReference>
<dbReference type="PROSITE" id="PS50006">
    <property type="entry name" value="FHA_DOMAIN"/>
    <property type="match status" value="1"/>
</dbReference>
<reference evidence="12" key="1">
    <citation type="submission" date="2021-12" db="EMBL/GenBank/DDBJ databases">
        <authorList>
            <person name="King R."/>
        </authorList>
    </citation>
    <scope>NUCLEOTIDE SEQUENCE</scope>
</reference>
<dbReference type="InterPro" id="IPR008984">
    <property type="entry name" value="SMAD_FHA_dom_sf"/>
</dbReference>
<dbReference type="SMART" id="SM00184">
    <property type="entry name" value="RING"/>
    <property type="match status" value="1"/>
</dbReference>
<dbReference type="Proteomes" id="UP001152759">
    <property type="component" value="Chromosome 8"/>
</dbReference>
<feature type="domain" description="RING-type" evidence="10">
    <location>
        <begin position="363"/>
        <end position="401"/>
    </location>
</feature>
<dbReference type="CDD" id="cd16535">
    <property type="entry name" value="RING-HC_RNF8"/>
    <property type="match status" value="1"/>
</dbReference>
<dbReference type="InterPro" id="IPR017907">
    <property type="entry name" value="Znf_RING_CS"/>
</dbReference>
<dbReference type="SUPFAM" id="SSF49879">
    <property type="entry name" value="SMAD/FHA domain"/>
    <property type="match status" value="1"/>
</dbReference>
<feature type="domain" description="FHA" evidence="9">
    <location>
        <begin position="47"/>
        <end position="102"/>
    </location>
</feature>
<dbReference type="PROSITE" id="PS50089">
    <property type="entry name" value="ZF_RING_2"/>
    <property type="match status" value="1"/>
</dbReference>
<name>A0A9P0AJ77_BEMTA</name>
<keyword evidence="7" id="KW-0175">Coiled coil</keyword>
<dbReference type="GO" id="GO:0003676">
    <property type="term" value="F:nucleic acid binding"/>
    <property type="evidence" value="ECO:0007669"/>
    <property type="project" value="InterPro"/>
</dbReference>
<feature type="compositionally biased region" description="Low complexity" evidence="8">
    <location>
        <begin position="545"/>
        <end position="566"/>
    </location>
</feature>
<dbReference type="InterPro" id="IPR000253">
    <property type="entry name" value="FHA_dom"/>
</dbReference>
<evidence type="ECO:0000313" key="13">
    <source>
        <dbReference type="Proteomes" id="UP001152759"/>
    </source>
</evidence>
<dbReference type="KEGG" id="btab:109034516"/>
<dbReference type="Pfam" id="PF13920">
    <property type="entry name" value="zf-C3HC4_3"/>
    <property type="match status" value="1"/>
</dbReference>
<dbReference type="SUPFAM" id="SSF57756">
    <property type="entry name" value="Retrovirus zinc finger-like domains"/>
    <property type="match status" value="1"/>
</dbReference>
<dbReference type="GO" id="GO:0008270">
    <property type="term" value="F:zinc ion binding"/>
    <property type="evidence" value="ECO:0007669"/>
    <property type="project" value="UniProtKB-KW"/>
</dbReference>
<dbReference type="PROSITE" id="PS00518">
    <property type="entry name" value="ZF_RING_1"/>
    <property type="match status" value="1"/>
</dbReference>
<evidence type="ECO:0000259" key="10">
    <source>
        <dbReference type="PROSITE" id="PS50089"/>
    </source>
</evidence>
<keyword evidence="3" id="KW-0479">Metal-binding</keyword>
<gene>
    <name evidence="12" type="ORF">BEMITA_LOCUS12543</name>
</gene>
<dbReference type="Gene3D" id="2.60.200.20">
    <property type="match status" value="1"/>
</dbReference>
<evidence type="ECO:0000256" key="1">
    <source>
        <dbReference type="ARBA" id="ARBA00005797"/>
    </source>
</evidence>
<accession>A0A9P0AJ77</accession>
<organism evidence="12 13">
    <name type="scientific">Bemisia tabaci</name>
    <name type="common">Sweetpotato whitefly</name>
    <name type="synonym">Aleurodes tabaci</name>
    <dbReference type="NCBI Taxonomy" id="7038"/>
    <lineage>
        <taxon>Eukaryota</taxon>
        <taxon>Metazoa</taxon>
        <taxon>Ecdysozoa</taxon>
        <taxon>Arthropoda</taxon>
        <taxon>Hexapoda</taxon>
        <taxon>Insecta</taxon>
        <taxon>Pterygota</taxon>
        <taxon>Neoptera</taxon>
        <taxon>Paraneoptera</taxon>
        <taxon>Hemiptera</taxon>
        <taxon>Sternorrhyncha</taxon>
        <taxon>Aleyrodoidea</taxon>
        <taxon>Aleyrodidae</taxon>
        <taxon>Aleyrodinae</taxon>
        <taxon>Bemisia</taxon>
    </lineage>
</organism>
<dbReference type="InterPro" id="IPR013083">
    <property type="entry name" value="Znf_RING/FYVE/PHD"/>
</dbReference>
<feature type="compositionally biased region" description="Polar residues" evidence="8">
    <location>
        <begin position="648"/>
        <end position="658"/>
    </location>
</feature>
<dbReference type="Gene3D" id="3.30.40.10">
    <property type="entry name" value="Zinc/RING finger domain, C3HC4 (zinc finger)"/>
    <property type="match status" value="1"/>
</dbReference>
<evidence type="ECO:0000256" key="4">
    <source>
        <dbReference type="ARBA" id="ARBA00022771"/>
    </source>
</evidence>
<evidence type="ECO:0000256" key="7">
    <source>
        <dbReference type="SAM" id="Coils"/>
    </source>
</evidence>
<feature type="domain" description="CCHC-type" evidence="11">
    <location>
        <begin position="745"/>
        <end position="761"/>
    </location>
</feature>
<feature type="compositionally biased region" description="Low complexity" evidence="8">
    <location>
        <begin position="579"/>
        <end position="604"/>
    </location>
</feature>
<dbReference type="Pfam" id="PF00498">
    <property type="entry name" value="FHA"/>
    <property type="match status" value="1"/>
</dbReference>
<evidence type="ECO:0000313" key="12">
    <source>
        <dbReference type="EMBL" id="CAH0394218.1"/>
    </source>
</evidence>
<dbReference type="EMBL" id="OU963869">
    <property type="protein sequence ID" value="CAH0394218.1"/>
    <property type="molecule type" value="Genomic_DNA"/>
</dbReference>
<evidence type="ECO:0000256" key="2">
    <source>
        <dbReference type="ARBA" id="ARBA00017908"/>
    </source>
</evidence>
<dbReference type="SMART" id="SM00343">
    <property type="entry name" value="ZnF_C2HC"/>
    <property type="match status" value="1"/>
</dbReference>
<dbReference type="SMART" id="SM00240">
    <property type="entry name" value="FHA"/>
    <property type="match status" value="1"/>
</dbReference>
<comment type="similarity">
    <text evidence="1">Belongs to the CHFR family.</text>
</comment>
<feature type="compositionally biased region" description="Low complexity" evidence="8">
    <location>
        <begin position="680"/>
        <end position="701"/>
    </location>
</feature>
<dbReference type="PANTHER" id="PTHR46563:SF4">
    <property type="entry name" value="ASPARTYL_ASPARAGINYL BETA-HYDROXYLASE ISOFORM X1"/>
    <property type="match status" value="1"/>
</dbReference>
<dbReference type="PANTHER" id="PTHR46563">
    <property type="entry name" value="RING-TYPE DOMAIN-CONTAINING PROTEIN"/>
    <property type="match status" value="1"/>
</dbReference>
<dbReference type="PROSITE" id="PS50158">
    <property type="entry name" value="ZF_CCHC"/>
    <property type="match status" value="1"/>
</dbReference>
<evidence type="ECO:0000256" key="6">
    <source>
        <dbReference type="PROSITE-ProRule" id="PRU00047"/>
    </source>
</evidence>